<evidence type="ECO:0000313" key="3">
    <source>
        <dbReference type="Proteomes" id="UP001303946"/>
    </source>
</evidence>
<dbReference type="GO" id="GO:0003677">
    <property type="term" value="F:DNA binding"/>
    <property type="evidence" value="ECO:0007669"/>
    <property type="project" value="UniProtKB-KW"/>
</dbReference>
<accession>A0ABZ0CVX5</accession>
<dbReference type="RefSeq" id="WP_316699767.1">
    <property type="nucleotide sequence ID" value="NZ_CP136336.1"/>
</dbReference>
<proteinExistence type="predicted"/>
<dbReference type="Proteomes" id="UP001303946">
    <property type="component" value="Chromosome"/>
</dbReference>
<evidence type="ECO:0000259" key="1">
    <source>
        <dbReference type="Pfam" id="PF09836"/>
    </source>
</evidence>
<evidence type="ECO:0000313" key="2">
    <source>
        <dbReference type="EMBL" id="WOB07092.1"/>
    </source>
</evidence>
<dbReference type="Pfam" id="PF09836">
    <property type="entry name" value="DUF2063"/>
    <property type="match status" value="1"/>
</dbReference>
<dbReference type="EMBL" id="CP136336">
    <property type="protein sequence ID" value="WOB07092.1"/>
    <property type="molecule type" value="Genomic_DNA"/>
</dbReference>
<gene>
    <name evidence="2" type="ORF">RXV79_19485</name>
</gene>
<feature type="domain" description="Putative DNA-binding" evidence="1">
    <location>
        <begin position="7"/>
        <end position="99"/>
    </location>
</feature>
<name>A0ABZ0CVX5_9BURK</name>
<dbReference type="InterPro" id="IPR018640">
    <property type="entry name" value="DUF2063"/>
</dbReference>
<protein>
    <submittedName>
        <fullName evidence="2">DNA-binding domain-containing protein</fullName>
    </submittedName>
</protein>
<reference evidence="2 3" key="1">
    <citation type="submission" date="2023-10" db="EMBL/GenBank/DDBJ databases">
        <title>Bacteria for the degradation of biodegradable plastic PBAT(Polybutylene adipate terephthalate).</title>
        <authorList>
            <person name="Weon H.-Y."/>
            <person name="Yeon J."/>
        </authorList>
    </citation>
    <scope>NUCLEOTIDE SEQUENCE [LARGE SCALE GENOMIC DNA]</scope>
    <source>
        <strain evidence="2 3">SBD 7-3</strain>
    </source>
</reference>
<keyword evidence="2" id="KW-0238">DNA-binding</keyword>
<organism evidence="2 3">
    <name type="scientific">Piscinibacter gummiphilus</name>
    <dbReference type="NCBI Taxonomy" id="946333"/>
    <lineage>
        <taxon>Bacteria</taxon>
        <taxon>Pseudomonadati</taxon>
        <taxon>Pseudomonadota</taxon>
        <taxon>Betaproteobacteria</taxon>
        <taxon>Burkholderiales</taxon>
        <taxon>Sphaerotilaceae</taxon>
        <taxon>Piscinibacter</taxon>
    </lineage>
</organism>
<keyword evidence="3" id="KW-1185">Reference proteome</keyword>
<sequence>MKTEAERQQALMAAILRRDDGASLHEWVAARPAGVTRGLQAYQANAGASAERALAAAYPTVQALVGEDSFAALSRAFWHAEPPARGDLAQFGAGLPAFIAASDQLADVPYLADVALLDWHLAESERALDAQIEAETLHQLTEVDPAQLHLLLMPGVAVLLSDYPIVSLWKAHRPVGDAAEHRTIARQRLDHGQGEEAVVWRLGWRAQADIVDAATARWMQSLLKGESLAAAFEHAGASFEFEPWLVQALQQQWLWRAMAETA</sequence>